<feature type="region of interest" description="Disordered" evidence="6">
    <location>
        <begin position="98"/>
        <end position="153"/>
    </location>
</feature>
<proteinExistence type="inferred from homology"/>
<comment type="caution">
    <text evidence="8">The sequence shown here is derived from an EMBL/GenBank/DDBJ whole genome shotgun (WGS) entry which is preliminary data.</text>
</comment>
<evidence type="ECO:0000256" key="7">
    <source>
        <dbReference type="SAM" id="Phobius"/>
    </source>
</evidence>
<dbReference type="AlphaFoldDB" id="A0A5N4DBB1"/>
<keyword evidence="4 7" id="KW-1133">Transmembrane helix</keyword>
<protein>
    <submittedName>
        <fullName evidence="8">Transmembrane protein 88B</fullName>
    </submittedName>
</protein>
<evidence type="ECO:0000256" key="1">
    <source>
        <dbReference type="ARBA" id="ARBA00004141"/>
    </source>
</evidence>
<feature type="transmembrane region" description="Helical" evidence="7">
    <location>
        <begin position="61"/>
        <end position="88"/>
    </location>
</feature>
<dbReference type="PANTHER" id="PTHR28628">
    <property type="entry name" value="TRANSMEMBRANE PROTEIN 88-RELATED"/>
    <property type="match status" value="1"/>
</dbReference>
<evidence type="ECO:0000313" key="9">
    <source>
        <dbReference type="Proteomes" id="UP000299084"/>
    </source>
</evidence>
<dbReference type="PANTHER" id="PTHR28628:SF2">
    <property type="entry name" value="TRANSMEMBRANE PROTEIN 88B"/>
    <property type="match status" value="1"/>
</dbReference>
<organism evidence="8 9">
    <name type="scientific">Camelus dromedarius</name>
    <name type="common">Dromedary</name>
    <name type="synonym">Arabian camel</name>
    <dbReference type="NCBI Taxonomy" id="9838"/>
    <lineage>
        <taxon>Eukaryota</taxon>
        <taxon>Metazoa</taxon>
        <taxon>Chordata</taxon>
        <taxon>Craniata</taxon>
        <taxon>Vertebrata</taxon>
        <taxon>Euteleostomi</taxon>
        <taxon>Mammalia</taxon>
        <taxon>Eutheria</taxon>
        <taxon>Laurasiatheria</taxon>
        <taxon>Artiodactyla</taxon>
        <taxon>Tylopoda</taxon>
        <taxon>Camelidae</taxon>
        <taxon>Camelus</taxon>
    </lineage>
</organism>
<feature type="compositionally biased region" description="Basic and acidic residues" evidence="6">
    <location>
        <begin position="215"/>
        <end position="228"/>
    </location>
</feature>
<dbReference type="EMBL" id="JWIN03000013">
    <property type="protein sequence ID" value="KAB1268411.1"/>
    <property type="molecule type" value="Genomic_DNA"/>
</dbReference>
<evidence type="ECO:0000313" key="8">
    <source>
        <dbReference type="EMBL" id="KAB1268411.1"/>
    </source>
</evidence>
<reference evidence="8 9" key="1">
    <citation type="journal article" date="2019" name="Mol. Ecol. Resour.">
        <title>Improving Illumina assemblies with Hi-C and long reads: an example with the North African dromedary.</title>
        <authorList>
            <person name="Elbers J.P."/>
            <person name="Rogers M.F."/>
            <person name="Perelman P.L."/>
            <person name="Proskuryakova A.A."/>
            <person name="Serdyukova N.A."/>
            <person name="Johnson W.E."/>
            <person name="Horin P."/>
            <person name="Corander J."/>
            <person name="Murphy D."/>
            <person name="Burger P.A."/>
        </authorList>
    </citation>
    <scope>NUCLEOTIDE SEQUENCE [LARGE SCALE GENOMIC DNA]</scope>
    <source>
        <strain evidence="8">Drom800</strain>
        <tissue evidence="8">Blood</tissue>
    </source>
</reference>
<evidence type="ECO:0000256" key="6">
    <source>
        <dbReference type="SAM" id="MobiDB-lite"/>
    </source>
</evidence>
<keyword evidence="3 7" id="KW-0812">Transmembrane</keyword>
<evidence type="ECO:0000256" key="2">
    <source>
        <dbReference type="ARBA" id="ARBA00005734"/>
    </source>
</evidence>
<sequence length="236" mass="25022">MSGQEREMEEDEGEGTSDTALMLPRRPPDCQAAALRSPRWGGLAAQGLGILLLPGRALAGLLLHLLLPAAVFLLVLLPAAAIVFLGFLCHSRACQESGAETRATEEKVSPAGGTYRRASRSDANIGETRGRQRGEEGGAPPLESGLNAPPVHPEPRPACRALLSDRGSAALIVSGFLSLPPLLVLASAARARLARRLRSLLPPPTCSPGPRRHLVSSDDGRERHHPDGEEQLCAWV</sequence>
<comment type="subcellular location">
    <subcellularLocation>
        <location evidence="1">Membrane</location>
        <topology evidence="1">Multi-pass membrane protein</topology>
    </subcellularLocation>
</comment>
<evidence type="ECO:0000256" key="3">
    <source>
        <dbReference type="ARBA" id="ARBA00022692"/>
    </source>
</evidence>
<dbReference type="GO" id="GO:0005886">
    <property type="term" value="C:plasma membrane"/>
    <property type="evidence" value="ECO:0007669"/>
    <property type="project" value="TreeGrafter"/>
</dbReference>
<dbReference type="InterPro" id="IPR033355">
    <property type="entry name" value="TMEM88"/>
</dbReference>
<accession>A0A5N4DBB1</accession>
<feature type="transmembrane region" description="Helical" evidence="7">
    <location>
        <begin position="169"/>
        <end position="189"/>
    </location>
</feature>
<gene>
    <name evidence="8" type="ORF">Cadr_000013050</name>
</gene>
<evidence type="ECO:0000256" key="5">
    <source>
        <dbReference type="ARBA" id="ARBA00023136"/>
    </source>
</evidence>
<dbReference type="GO" id="GO:0030165">
    <property type="term" value="F:PDZ domain binding"/>
    <property type="evidence" value="ECO:0007669"/>
    <property type="project" value="TreeGrafter"/>
</dbReference>
<keyword evidence="9" id="KW-1185">Reference proteome</keyword>
<dbReference type="GO" id="GO:0090090">
    <property type="term" value="P:negative regulation of canonical Wnt signaling pathway"/>
    <property type="evidence" value="ECO:0007669"/>
    <property type="project" value="TreeGrafter"/>
</dbReference>
<comment type="similarity">
    <text evidence="2">Belongs to the TMEM88 family.</text>
</comment>
<name>A0A5N4DBB1_CAMDR</name>
<evidence type="ECO:0000256" key="4">
    <source>
        <dbReference type="ARBA" id="ARBA00022989"/>
    </source>
</evidence>
<feature type="region of interest" description="Disordered" evidence="6">
    <location>
        <begin position="1"/>
        <end position="24"/>
    </location>
</feature>
<feature type="region of interest" description="Disordered" evidence="6">
    <location>
        <begin position="200"/>
        <end position="231"/>
    </location>
</feature>
<keyword evidence="5 7" id="KW-0472">Membrane</keyword>
<dbReference type="Proteomes" id="UP000299084">
    <property type="component" value="Unassembled WGS sequence"/>
</dbReference>